<dbReference type="Gene3D" id="3.30.70.100">
    <property type="match status" value="1"/>
</dbReference>
<feature type="region of interest" description="Disordered" evidence="7">
    <location>
        <begin position="1"/>
        <end position="30"/>
    </location>
</feature>
<proteinExistence type="inferred from homology"/>
<dbReference type="RefSeq" id="XP_051863345.1">
    <property type="nucleotide sequence ID" value="XM_052007385.1"/>
</dbReference>
<evidence type="ECO:0000259" key="8">
    <source>
        <dbReference type="PROSITE" id="PS51160"/>
    </source>
</evidence>
<dbReference type="InterPro" id="IPR036046">
    <property type="entry name" value="Acylphosphatase-like_dom_sf"/>
</dbReference>
<evidence type="ECO:0000256" key="2">
    <source>
        <dbReference type="ARBA" id="ARBA00012150"/>
    </source>
</evidence>
<dbReference type="PANTHER" id="PTHR10029:SF3">
    <property type="entry name" value="ACYLPHOSPHATASE-RELATED"/>
    <property type="match status" value="1"/>
</dbReference>
<evidence type="ECO:0000256" key="1">
    <source>
        <dbReference type="ARBA" id="ARBA00005614"/>
    </source>
</evidence>
<evidence type="ECO:0000313" key="10">
    <source>
        <dbReference type="RefSeq" id="XP_051863345.1"/>
    </source>
</evidence>
<keyword evidence="3" id="KW-0378">Hydrolase</keyword>
<dbReference type="SUPFAM" id="SSF54975">
    <property type="entry name" value="Acylphosphatase/BLUF domain-like"/>
    <property type="match status" value="1"/>
</dbReference>
<dbReference type="EC" id="3.6.1.7" evidence="2"/>
<evidence type="ECO:0000256" key="5">
    <source>
        <dbReference type="PROSITE-ProRule" id="PRU00520"/>
    </source>
</evidence>
<evidence type="ECO:0000256" key="3">
    <source>
        <dbReference type="ARBA" id="ARBA00022801"/>
    </source>
</evidence>
<evidence type="ECO:0000256" key="4">
    <source>
        <dbReference type="ARBA" id="ARBA00047645"/>
    </source>
</evidence>
<dbReference type="PROSITE" id="PS51160">
    <property type="entry name" value="ACYLPHOSPHATASE_3"/>
    <property type="match status" value="1"/>
</dbReference>
<comment type="catalytic activity">
    <reaction evidence="4">
        <text>an acyl phosphate + H2O = a carboxylate + phosphate + H(+)</text>
        <dbReference type="Rhea" id="RHEA:14965"/>
        <dbReference type="ChEBI" id="CHEBI:15377"/>
        <dbReference type="ChEBI" id="CHEBI:15378"/>
        <dbReference type="ChEBI" id="CHEBI:29067"/>
        <dbReference type="ChEBI" id="CHEBI:43474"/>
        <dbReference type="ChEBI" id="CHEBI:59918"/>
        <dbReference type="EC" id="3.6.1.7"/>
    </reaction>
</comment>
<accession>A0A9C6SX01</accession>
<dbReference type="Proteomes" id="UP000515160">
    <property type="component" value="Chromosome 2R"/>
</dbReference>
<evidence type="ECO:0000256" key="7">
    <source>
        <dbReference type="SAM" id="MobiDB-lite"/>
    </source>
</evidence>
<dbReference type="GO" id="GO:0003998">
    <property type="term" value="F:acylphosphatase activity"/>
    <property type="evidence" value="ECO:0007669"/>
    <property type="project" value="UniProtKB-EC"/>
</dbReference>
<sequence length="107" mass="12127">MKSPSVATQTEKSALRTHGTKKTNVLQRPEPAKYTLRRAQKLGVRGWCMNSENGTILGLIQGNPRSFEAMRLWLTYTGSPTSRIDKCVFGPTTELVEFTFEEFTIRM</sequence>
<name>A0A9C6SX01_DROAB</name>
<reference evidence="10" key="1">
    <citation type="submission" date="2025-08" db="UniProtKB">
        <authorList>
            <consortium name="RefSeq"/>
        </authorList>
    </citation>
    <scope>IDENTIFICATION</scope>
    <source>
        <strain evidence="10">15112-1751.03</strain>
        <tissue evidence="10">Whole Adult</tissue>
    </source>
</reference>
<feature type="compositionally biased region" description="Polar residues" evidence="7">
    <location>
        <begin position="1"/>
        <end position="12"/>
    </location>
</feature>
<gene>
    <name evidence="10" type="primary">LOC117574589</name>
</gene>
<dbReference type="PRINTS" id="PR00112">
    <property type="entry name" value="ACYLPHPHTASE"/>
</dbReference>
<dbReference type="InterPro" id="IPR020456">
    <property type="entry name" value="Acylphosphatase"/>
</dbReference>
<dbReference type="GeneID" id="117574589"/>
<keyword evidence="9" id="KW-1185">Reference proteome</keyword>
<comment type="caution">
    <text evidence="5">Lacks conserved residue(s) required for the propagation of feature annotation.</text>
</comment>
<dbReference type="OrthoDB" id="7961613at2759"/>
<feature type="domain" description="Acylphosphatase-like" evidence="8">
    <location>
        <begin position="12"/>
        <end position="107"/>
    </location>
</feature>
<dbReference type="Pfam" id="PF00708">
    <property type="entry name" value="Acylphosphatase"/>
    <property type="match status" value="1"/>
</dbReference>
<evidence type="ECO:0000313" key="9">
    <source>
        <dbReference type="Proteomes" id="UP000515160"/>
    </source>
</evidence>
<dbReference type="AlphaFoldDB" id="A0A9C6SX01"/>
<dbReference type="InterPro" id="IPR001792">
    <property type="entry name" value="Acylphosphatase-like_dom"/>
</dbReference>
<dbReference type="PANTHER" id="PTHR10029">
    <property type="entry name" value="ACYLPHOSPHATASE"/>
    <property type="match status" value="1"/>
</dbReference>
<protein>
    <recommendedName>
        <fullName evidence="2">acylphosphatase</fullName>
        <ecNumber evidence="2">3.6.1.7</ecNumber>
    </recommendedName>
</protein>
<comment type="similarity">
    <text evidence="1 6">Belongs to the acylphosphatase family.</text>
</comment>
<organism evidence="9 10">
    <name type="scientific">Drosophila albomicans</name>
    <name type="common">Fruit fly</name>
    <dbReference type="NCBI Taxonomy" id="7291"/>
    <lineage>
        <taxon>Eukaryota</taxon>
        <taxon>Metazoa</taxon>
        <taxon>Ecdysozoa</taxon>
        <taxon>Arthropoda</taxon>
        <taxon>Hexapoda</taxon>
        <taxon>Insecta</taxon>
        <taxon>Pterygota</taxon>
        <taxon>Neoptera</taxon>
        <taxon>Endopterygota</taxon>
        <taxon>Diptera</taxon>
        <taxon>Brachycera</taxon>
        <taxon>Muscomorpha</taxon>
        <taxon>Ephydroidea</taxon>
        <taxon>Drosophilidae</taxon>
        <taxon>Drosophila</taxon>
    </lineage>
</organism>
<evidence type="ECO:0000256" key="6">
    <source>
        <dbReference type="RuleBase" id="RU004168"/>
    </source>
</evidence>